<gene>
    <name evidence="2" type="ORF">L1049_006089</name>
</gene>
<dbReference type="InterPro" id="IPR003675">
    <property type="entry name" value="Rce1/LyrA-like_dom"/>
</dbReference>
<name>A0AAP0REX6_LIQFO</name>
<evidence type="ECO:0000259" key="1">
    <source>
        <dbReference type="Pfam" id="PF02517"/>
    </source>
</evidence>
<dbReference type="Pfam" id="PF02517">
    <property type="entry name" value="Rce1-like"/>
    <property type="match status" value="1"/>
</dbReference>
<dbReference type="GO" id="GO:0004175">
    <property type="term" value="F:endopeptidase activity"/>
    <property type="evidence" value="ECO:0007669"/>
    <property type="project" value="UniProtKB-ARBA"/>
</dbReference>
<dbReference type="GO" id="GO:0080120">
    <property type="term" value="P:CAAX-box protein maturation"/>
    <property type="evidence" value="ECO:0007669"/>
    <property type="project" value="UniProtKB-ARBA"/>
</dbReference>
<dbReference type="AlphaFoldDB" id="A0AAP0REX6"/>
<proteinExistence type="predicted"/>
<evidence type="ECO:0000313" key="3">
    <source>
        <dbReference type="Proteomes" id="UP001415857"/>
    </source>
</evidence>
<reference evidence="2 3" key="1">
    <citation type="journal article" date="2024" name="Plant J.">
        <title>Genome sequences and population genomics reveal climatic adaptation and genomic divergence between two closely related sweetgum species.</title>
        <authorList>
            <person name="Xu W.Q."/>
            <person name="Ren C.Q."/>
            <person name="Zhang X.Y."/>
            <person name="Comes H.P."/>
            <person name="Liu X.H."/>
            <person name="Li Y.G."/>
            <person name="Kettle C.J."/>
            <person name="Jalonen R."/>
            <person name="Gaisberger H."/>
            <person name="Ma Y.Z."/>
            <person name="Qiu Y.X."/>
        </authorList>
    </citation>
    <scope>NUCLEOTIDE SEQUENCE [LARGE SCALE GENOMIC DNA]</scope>
    <source>
        <strain evidence="2">Hangzhou</strain>
    </source>
</reference>
<dbReference type="EMBL" id="JBBPBK010000010">
    <property type="protein sequence ID" value="KAK9276555.1"/>
    <property type="molecule type" value="Genomic_DNA"/>
</dbReference>
<comment type="caution">
    <text evidence="2">The sequence shown here is derived from an EMBL/GenBank/DDBJ whole genome shotgun (WGS) entry which is preliminary data.</text>
</comment>
<accession>A0AAP0REX6</accession>
<sequence>MGVLALDCLWTKTSLSSATYLLPCGNPTFRYGANIRTFASQNSVKKLRRGRKGNRVVTPQTNKNLSNEYEGVADSSPSEDDYIQDNKKASSIDNSVVQNSITIPSRSTVLQACTFTSGLLAALGILIRQVSHVASIEGWPVLDCSTEVSFAFEMWHLELIAGLVILISPCRYLLLKIWPDFAESSEVANQQVLSLLQPLDYIVVAFLSGVSEELLFRGALLPLFGINCKSALVVAAIFGFLHSG</sequence>
<dbReference type="Proteomes" id="UP001415857">
    <property type="component" value="Unassembled WGS sequence"/>
</dbReference>
<dbReference type="PANTHER" id="PTHR43592:SF7">
    <property type="entry name" value="CAAX AMINO TERMINAL PROTEASE FAMILY PROTEIN"/>
    <property type="match status" value="1"/>
</dbReference>
<evidence type="ECO:0000313" key="2">
    <source>
        <dbReference type="EMBL" id="KAK9276555.1"/>
    </source>
</evidence>
<protein>
    <recommendedName>
        <fullName evidence="1">CAAX prenyl protease 2/Lysostaphin resistance protein A-like domain-containing protein</fullName>
    </recommendedName>
</protein>
<organism evidence="2 3">
    <name type="scientific">Liquidambar formosana</name>
    <name type="common">Formosan gum</name>
    <dbReference type="NCBI Taxonomy" id="63359"/>
    <lineage>
        <taxon>Eukaryota</taxon>
        <taxon>Viridiplantae</taxon>
        <taxon>Streptophyta</taxon>
        <taxon>Embryophyta</taxon>
        <taxon>Tracheophyta</taxon>
        <taxon>Spermatophyta</taxon>
        <taxon>Magnoliopsida</taxon>
        <taxon>eudicotyledons</taxon>
        <taxon>Gunneridae</taxon>
        <taxon>Pentapetalae</taxon>
        <taxon>Saxifragales</taxon>
        <taxon>Altingiaceae</taxon>
        <taxon>Liquidambar</taxon>
    </lineage>
</organism>
<feature type="domain" description="CAAX prenyl protease 2/Lysostaphin resistance protein A-like" evidence="1">
    <location>
        <begin position="198"/>
        <end position="243"/>
    </location>
</feature>
<dbReference type="PANTHER" id="PTHR43592">
    <property type="entry name" value="CAAX AMINO TERMINAL PROTEASE"/>
    <property type="match status" value="1"/>
</dbReference>
<keyword evidence="3" id="KW-1185">Reference proteome</keyword>